<sequence>MKHKIYLQFCLIAALAILITTTIVTALFYQRFKAQVFSDVRTYAYVLTSVDTYDEATLIQEVHQLDNLRVTIIDKEGKVLLDTNADIGGMENHSNREEIKAAFETGEGQAVRQSKTVAKSTFYYAVRMNDGNVLRVATETGSVLSIVQGMLPIIAVMVVILFVICTFLGRLLTDSLLRPIEQMAENMDYVNEIAVYQEMEPFIDTIRRQHEDILKNASMRQDFTANVSHELKTPLAAISGYSELIENGMVSEKDIARFGGEIHKSADRLLTLINDTIRLSELDATTQDVVLETVDLYQAAENCMDTLEMSAKKHDVTLKLEGESCKIRTEKGMADEVIYNLCDNAIRYNNKGGSVTISVMPVDNQIVLSVKDTGIGISKEHQERIFERFYRVDKSRSKSTGGTGLGLAIVKHIVARNGARMELTSEVGKGTEIRIYFDKAA</sequence>
<dbReference type="InterPro" id="IPR005467">
    <property type="entry name" value="His_kinase_dom"/>
</dbReference>
<gene>
    <name evidence="11" type="ORF">DW070_09385</name>
</gene>
<evidence type="ECO:0000256" key="2">
    <source>
        <dbReference type="ARBA" id="ARBA00004370"/>
    </source>
</evidence>
<dbReference type="Gene3D" id="3.30.565.10">
    <property type="entry name" value="Histidine kinase-like ATPase, C-terminal domain"/>
    <property type="match status" value="1"/>
</dbReference>
<dbReference type="FunFam" id="1.10.287.130:FF:000001">
    <property type="entry name" value="Two-component sensor histidine kinase"/>
    <property type="match status" value="1"/>
</dbReference>
<evidence type="ECO:0000256" key="1">
    <source>
        <dbReference type="ARBA" id="ARBA00000085"/>
    </source>
</evidence>
<dbReference type="GO" id="GO:0016036">
    <property type="term" value="P:cellular response to phosphate starvation"/>
    <property type="evidence" value="ECO:0007669"/>
    <property type="project" value="TreeGrafter"/>
</dbReference>
<proteinExistence type="predicted"/>
<dbReference type="GO" id="GO:0005886">
    <property type="term" value="C:plasma membrane"/>
    <property type="evidence" value="ECO:0007669"/>
    <property type="project" value="TreeGrafter"/>
</dbReference>
<dbReference type="InterPro" id="IPR003594">
    <property type="entry name" value="HATPase_dom"/>
</dbReference>
<dbReference type="SUPFAM" id="SSF55874">
    <property type="entry name" value="ATPase domain of HSP90 chaperone/DNA topoisomerase II/histidine kinase"/>
    <property type="match status" value="1"/>
</dbReference>
<comment type="catalytic activity">
    <reaction evidence="1">
        <text>ATP + protein L-histidine = ADP + protein N-phospho-L-histidine.</text>
        <dbReference type="EC" id="2.7.13.3"/>
    </reaction>
</comment>
<dbReference type="AlphaFoldDB" id="A0A3E2TN12"/>
<keyword evidence="9" id="KW-1133">Transmembrane helix</keyword>
<dbReference type="Pfam" id="PF16736">
    <property type="entry name" value="sCache_like"/>
    <property type="match status" value="1"/>
</dbReference>
<dbReference type="FunFam" id="3.30.565.10:FF:000006">
    <property type="entry name" value="Sensor histidine kinase WalK"/>
    <property type="match status" value="1"/>
</dbReference>
<keyword evidence="7" id="KW-0902">Two-component regulatory system</keyword>
<comment type="caution">
    <text evidence="11">The sequence shown here is derived from an EMBL/GenBank/DDBJ whole genome shotgun (WGS) entry which is preliminary data.</text>
</comment>
<evidence type="ECO:0000256" key="4">
    <source>
        <dbReference type="ARBA" id="ARBA00022553"/>
    </source>
</evidence>
<dbReference type="InterPro" id="IPR003661">
    <property type="entry name" value="HisK_dim/P_dom"/>
</dbReference>
<feature type="transmembrane region" description="Helical" evidence="9">
    <location>
        <begin position="151"/>
        <end position="172"/>
    </location>
</feature>
<dbReference type="Proteomes" id="UP000260773">
    <property type="component" value="Unassembled WGS sequence"/>
</dbReference>
<evidence type="ECO:0000256" key="6">
    <source>
        <dbReference type="ARBA" id="ARBA00022777"/>
    </source>
</evidence>
<dbReference type="InterPro" id="IPR036890">
    <property type="entry name" value="HATPase_C_sf"/>
</dbReference>
<accession>A0A3E2TN12</accession>
<evidence type="ECO:0000313" key="12">
    <source>
        <dbReference type="Proteomes" id="UP000260773"/>
    </source>
</evidence>
<keyword evidence="4" id="KW-0597">Phosphoprotein</keyword>
<dbReference type="Pfam" id="PF00512">
    <property type="entry name" value="HisKA"/>
    <property type="match status" value="1"/>
</dbReference>
<dbReference type="CDD" id="cd00082">
    <property type="entry name" value="HisKA"/>
    <property type="match status" value="1"/>
</dbReference>
<keyword evidence="9" id="KW-0812">Transmembrane</keyword>
<evidence type="ECO:0000256" key="3">
    <source>
        <dbReference type="ARBA" id="ARBA00012438"/>
    </source>
</evidence>
<dbReference type="EC" id="2.7.13.3" evidence="3"/>
<dbReference type="GO" id="GO:0000155">
    <property type="term" value="F:phosphorelay sensor kinase activity"/>
    <property type="evidence" value="ECO:0007669"/>
    <property type="project" value="InterPro"/>
</dbReference>
<dbReference type="PROSITE" id="PS50109">
    <property type="entry name" value="HIS_KIN"/>
    <property type="match status" value="1"/>
</dbReference>
<dbReference type="InterPro" id="IPR050351">
    <property type="entry name" value="BphY/WalK/GraS-like"/>
</dbReference>
<feature type="transmembrane region" description="Helical" evidence="9">
    <location>
        <begin position="6"/>
        <end position="29"/>
    </location>
</feature>
<feature type="domain" description="Histidine kinase" evidence="10">
    <location>
        <begin position="226"/>
        <end position="441"/>
    </location>
</feature>
<evidence type="ECO:0000313" key="11">
    <source>
        <dbReference type="EMBL" id="RGB79687.1"/>
    </source>
</evidence>
<dbReference type="InterPro" id="IPR031967">
    <property type="entry name" value="PhoR_single_Cache-like_dom"/>
</dbReference>
<evidence type="ECO:0000256" key="8">
    <source>
        <dbReference type="ARBA" id="ARBA00023136"/>
    </source>
</evidence>
<evidence type="ECO:0000256" key="9">
    <source>
        <dbReference type="SAM" id="Phobius"/>
    </source>
</evidence>
<reference evidence="11 12" key="1">
    <citation type="submission" date="2018-08" db="EMBL/GenBank/DDBJ databases">
        <title>A genome reference for cultivated species of the human gut microbiota.</title>
        <authorList>
            <person name="Zou Y."/>
            <person name="Xue W."/>
            <person name="Luo G."/>
        </authorList>
    </citation>
    <scope>NUCLEOTIDE SEQUENCE [LARGE SCALE GENOMIC DNA]</scope>
    <source>
        <strain evidence="11 12">AF45-17</strain>
    </source>
</reference>
<evidence type="ECO:0000256" key="7">
    <source>
        <dbReference type="ARBA" id="ARBA00023012"/>
    </source>
</evidence>
<dbReference type="PANTHER" id="PTHR45453">
    <property type="entry name" value="PHOSPHATE REGULON SENSOR PROTEIN PHOR"/>
    <property type="match status" value="1"/>
</dbReference>
<organism evidence="11 12">
    <name type="scientific">Coprococcus catus</name>
    <dbReference type="NCBI Taxonomy" id="116085"/>
    <lineage>
        <taxon>Bacteria</taxon>
        <taxon>Bacillati</taxon>
        <taxon>Bacillota</taxon>
        <taxon>Clostridia</taxon>
        <taxon>Lachnospirales</taxon>
        <taxon>Lachnospiraceae</taxon>
        <taxon>Coprococcus</taxon>
    </lineage>
</organism>
<dbReference type="PANTHER" id="PTHR45453:SF1">
    <property type="entry name" value="PHOSPHATE REGULON SENSOR PROTEIN PHOR"/>
    <property type="match status" value="1"/>
</dbReference>
<name>A0A3E2TN12_9FIRM</name>
<evidence type="ECO:0000259" key="10">
    <source>
        <dbReference type="PROSITE" id="PS50109"/>
    </source>
</evidence>
<dbReference type="InterPro" id="IPR036097">
    <property type="entry name" value="HisK_dim/P_sf"/>
</dbReference>
<comment type="subcellular location">
    <subcellularLocation>
        <location evidence="2">Membrane</location>
    </subcellularLocation>
</comment>
<dbReference type="GO" id="GO:0004721">
    <property type="term" value="F:phosphoprotein phosphatase activity"/>
    <property type="evidence" value="ECO:0007669"/>
    <property type="project" value="TreeGrafter"/>
</dbReference>
<keyword evidence="6 11" id="KW-0418">Kinase</keyword>
<keyword evidence="5" id="KW-0808">Transferase</keyword>
<evidence type="ECO:0000256" key="5">
    <source>
        <dbReference type="ARBA" id="ARBA00022679"/>
    </source>
</evidence>
<dbReference type="SMART" id="SM00388">
    <property type="entry name" value="HisKA"/>
    <property type="match status" value="1"/>
</dbReference>
<dbReference type="Gene3D" id="1.10.287.130">
    <property type="match status" value="1"/>
</dbReference>
<dbReference type="EMBL" id="QVEP01000021">
    <property type="protein sequence ID" value="RGB79687.1"/>
    <property type="molecule type" value="Genomic_DNA"/>
</dbReference>
<dbReference type="PRINTS" id="PR00344">
    <property type="entry name" value="BCTRLSENSOR"/>
</dbReference>
<dbReference type="SMART" id="SM00387">
    <property type="entry name" value="HATPase_c"/>
    <property type="match status" value="1"/>
</dbReference>
<dbReference type="InterPro" id="IPR004358">
    <property type="entry name" value="Sig_transdc_His_kin-like_C"/>
</dbReference>
<dbReference type="CDD" id="cd00075">
    <property type="entry name" value="HATPase"/>
    <property type="match status" value="1"/>
</dbReference>
<protein>
    <recommendedName>
        <fullName evidence="3">histidine kinase</fullName>
        <ecNumber evidence="3">2.7.13.3</ecNumber>
    </recommendedName>
</protein>
<keyword evidence="8 9" id="KW-0472">Membrane</keyword>
<dbReference type="Pfam" id="PF02518">
    <property type="entry name" value="HATPase_c"/>
    <property type="match status" value="1"/>
</dbReference>
<dbReference type="SUPFAM" id="SSF47384">
    <property type="entry name" value="Homodimeric domain of signal transducing histidine kinase"/>
    <property type="match status" value="1"/>
</dbReference>